<dbReference type="OrthoDB" id="27073at2759"/>
<keyword evidence="3" id="KW-1185">Reference proteome</keyword>
<sequence length="95" mass="11689">MEVKIPFLLTEEERWDEKMRIFEVINQNKTSEIDAMIMKVMKNHKVLTHQQLAKYIIELSKTFQPDEETIKKRIESLIEQRYMRRDELNDKEYLQ</sequence>
<evidence type="ECO:0000313" key="3">
    <source>
        <dbReference type="Proteomes" id="UP000541444"/>
    </source>
</evidence>
<dbReference type="InterPro" id="IPR036390">
    <property type="entry name" value="WH_DNA-bd_sf"/>
</dbReference>
<feature type="domain" description="Cullin neddylation" evidence="1">
    <location>
        <begin position="25"/>
        <end position="91"/>
    </location>
</feature>
<dbReference type="AlphaFoldDB" id="A0A7J7NZ52"/>
<evidence type="ECO:0000259" key="1">
    <source>
        <dbReference type="SMART" id="SM00884"/>
    </source>
</evidence>
<dbReference type="Gene3D" id="1.10.10.10">
    <property type="entry name" value="Winged helix-like DNA-binding domain superfamily/Winged helix DNA-binding domain"/>
    <property type="match status" value="1"/>
</dbReference>
<dbReference type="PANTHER" id="PTHR11932">
    <property type="entry name" value="CULLIN"/>
    <property type="match status" value="1"/>
</dbReference>
<dbReference type="SMART" id="SM00884">
    <property type="entry name" value="Cullin_Nedd8"/>
    <property type="match status" value="1"/>
</dbReference>
<dbReference type="SUPFAM" id="SSF46785">
    <property type="entry name" value="Winged helix' DNA-binding domain"/>
    <property type="match status" value="1"/>
</dbReference>
<name>A0A7J7NZ52_9MAGN</name>
<dbReference type="InterPro" id="IPR045093">
    <property type="entry name" value="Cullin"/>
</dbReference>
<dbReference type="EMBL" id="JACGCM010000427">
    <property type="protein sequence ID" value="KAF6172457.1"/>
    <property type="molecule type" value="Genomic_DNA"/>
</dbReference>
<reference evidence="2 3" key="1">
    <citation type="journal article" date="2020" name="IScience">
        <title>Genome Sequencing of the Endangered Kingdonia uniflora (Circaeasteraceae, Ranunculales) Reveals Potential Mechanisms of Evolutionary Specialization.</title>
        <authorList>
            <person name="Sun Y."/>
            <person name="Deng T."/>
            <person name="Zhang A."/>
            <person name="Moore M.J."/>
            <person name="Landis J.B."/>
            <person name="Lin N."/>
            <person name="Zhang H."/>
            <person name="Zhang X."/>
            <person name="Huang J."/>
            <person name="Zhang X."/>
            <person name="Sun H."/>
            <person name="Wang H."/>
        </authorList>
    </citation>
    <scope>NUCLEOTIDE SEQUENCE [LARGE SCALE GENOMIC DNA]</scope>
    <source>
        <strain evidence="2">TB1705</strain>
        <tissue evidence="2">Leaf</tissue>
    </source>
</reference>
<proteinExistence type="predicted"/>
<accession>A0A7J7NZ52</accession>
<dbReference type="InterPro" id="IPR036388">
    <property type="entry name" value="WH-like_DNA-bd_sf"/>
</dbReference>
<dbReference type="InterPro" id="IPR019559">
    <property type="entry name" value="Cullin_neddylation_domain"/>
</dbReference>
<protein>
    <recommendedName>
        <fullName evidence="1">Cullin neddylation domain-containing protein</fullName>
    </recommendedName>
</protein>
<dbReference type="Pfam" id="PF10557">
    <property type="entry name" value="Cullin_Nedd8"/>
    <property type="match status" value="1"/>
</dbReference>
<dbReference type="Proteomes" id="UP000541444">
    <property type="component" value="Unassembled WGS sequence"/>
</dbReference>
<evidence type="ECO:0000313" key="2">
    <source>
        <dbReference type="EMBL" id="KAF6172457.1"/>
    </source>
</evidence>
<comment type="caution">
    <text evidence="2">The sequence shown here is derived from an EMBL/GenBank/DDBJ whole genome shotgun (WGS) entry which is preliminary data.</text>
</comment>
<organism evidence="2 3">
    <name type="scientific">Kingdonia uniflora</name>
    <dbReference type="NCBI Taxonomy" id="39325"/>
    <lineage>
        <taxon>Eukaryota</taxon>
        <taxon>Viridiplantae</taxon>
        <taxon>Streptophyta</taxon>
        <taxon>Embryophyta</taxon>
        <taxon>Tracheophyta</taxon>
        <taxon>Spermatophyta</taxon>
        <taxon>Magnoliopsida</taxon>
        <taxon>Ranunculales</taxon>
        <taxon>Circaeasteraceae</taxon>
        <taxon>Kingdonia</taxon>
    </lineage>
</organism>
<gene>
    <name evidence="2" type="ORF">GIB67_006970</name>
</gene>